<feature type="transmembrane region" description="Helical" evidence="6">
    <location>
        <begin position="165"/>
        <end position="185"/>
    </location>
</feature>
<evidence type="ECO:0000256" key="5">
    <source>
        <dbReference type="ARBA" id="ARBA00023136"/>
    </source>
</evidence>
<feature type="transmembrane region" description="Helical" evidence="6">
    <location>
        <begin position="245"/>
        <end position="265"/>
    </location>
</feature>
<proteinExistence type="predicted"/>
<feature type="transmembrane region" description="Helical" evidence="6">
    <location>
        <begin position="286"/>
        <end position="306"/>
    </location>
</feature>
<evidence type="ECO:0000313" key="7">
    <source>
        <dbReference type="EMBL" id="KSU87023.1"/>
    </source>
</evidence>
<keyword evidence="8" id="KW-1185">Reference proteome</keyword>
<evidence type="ECO:0000313" key="8">
    <source>
        <dbReference type="Proteomes" id="UP000053681"/>
    </source>
</evidence>
<feature type="transmembrane region" description="Helical" evidence="6">
    <location>
        <begin position="379"/>
        <end position="401"/>
    </location>
</feature>
<dbReference type="InterPro" id="IPR050833">
    <property type="entry name" value="Poly_Biosynth_Transport"/>
</dbReference>
<dbReference type="RefSeq" id="WP_062687075.1">
    <property type="nucleotide sequence ID" value="NZ_KQ758671.1"/>
</dbReference>
<gene>
    <name evidence="7" type="ORF">AS180_15310</name>
</gene>
<keyword evidence="2" id="KW-1003">Cell membrane</keyword>
<feature type="transmembrane region" description="Helical" evidence="6">
    <location>
        <begin position="7"/>
        <end position="29"/>
    </location>
</feature>
<keyword evidence="5 6" id="KW-0472">Membrane</keyword>
<feature type="transmembrane region" description="Helical" evidence="6">
    <location>
        <begin position="140"/>
        <end position="159"/>
    </location>
</feature>
<feature type="transmembrane region" description="Helical" evidence="6">
    <location>
        <begin position="206"/>
        <end position="225"/>
    </location>
</feature>
<dbReference type="PANTHER" id="PTHR30250">
    <property type="entry name" value="PST FAMILY PREDICTED COLANIC ACID TRANSPORTER"/>
    <property type="match status" value="1"/>
</dbReference>
<comment type="caution">
    <text evidence="7">The sequence shown here is derived from an EMBL/GenBank/DDBJ whole genome shotgun (WGS) entry which is preliminary data.</text>
</comment>
<feature type="transmembrane region" description="Helical" evidence="6">
    <location>
        <begin position="41"/>
        <end position="63"/>
    </location>
</feature>
<evidence type="ECO:0000256" key="3">
    <source>
        <dbReference type="ARBA" id="ARBA00022692"/>
    </source>
</evidence>
<evidence type="ECO:0000256" key="4">
    <source>
        <dbReference type="ARBA" id="ARBA00022989"/>
    </source>
</evidence>
<feature type="transmembrane region" description="Helical" evidence="6">
    <location>
        <begin position="113"/>
        <end position="131"/>
    </location>
</feature>
<dbReference type="PANTHER" id="PTHR30250:SF11">
    <property type="entry name" value="O-ANTIGEN TRANSPORTER-RELATED"/>
    <property type="match status" value="1"/>
</dbReference>
<feature type="transmembrane region" description="Helical" evidence="6">
    <location>
        <begin position="441"/>
        <end position="462"/>
    </location>
</feature>
<evidence type="ECO:0000256" key="6">
    <source>
        <dbReference type="SAM" id="Phobius"/>
    </source>
</evidence>
<feature type="transmembrane region" description="Helical" evidence="6">
    <location>
        <begin position="413"/>
        <end position="435"/>
    </location>
</feature>
<feature type="transmembrane region" description="Helical" evidence="6">
    <location>
        <begin position="84"/>
        <end position="107"/>
    </location>
</feature>
<feature type="transmembrane region" description="Helical" evidence="6">
    <location>
        <begin position="326"/>
        <end position="347"/>
    </location>
</feature>
<protein>
    <submittedName>
        <fullName evidence="7">Uncharacterized protein</fullName>
    </submittedName>
</protein>
<sequence>MSSTSKNISYVILQQFILLFLPLLTIPYVSRVLGASGIGVVSYTTSIVMLFINLALLGSELYGTKETAKVKDEKKKLSHIFSEIFFIRFSLLLIATVIYFILTYSYFDYKFIFYLQALNLLAYMLDINWFFQGMEQFKKILYRNILVKSLGFISVFIFVKDKNDVYIYVLILSLSILLGNIFMWINLKSIVGSFTKVSMNKIKQHSVSMLALFMAGFSIMIYMLTDKIMLGIFSTTEEVGLYEQGQKIINVLVTIVTAFSAVMLPKAAQIIKKGNMGEISRLINQSISIISFVVLPICIIFAIVSSDFMPWFLGPGFEKSTIISQILVPLIFIKAIGVMLGSTYFIPMDKNKEYTLPLVVGAILNVVLNLFLIPKYGAVGSAISTLSTELLIFLVQLILLRKIISYSYIFKNGFFKYIIASLFIIFAVIICREFVSISSNFMSTIFYVLVSGVIYVGMMLILKDKYTQSIYTLITSKLFKKKNVM</sequence>
<dbReference type="AlphaFoldDB" id="A0A0V8JJ43"/>
<keyword evidence="3 6" id="KW-0812">Transmembrane</keyword>
<accession>A0A0V8JJ43</accession>
<comment type="subcellular location">
    <subcellularLocation>
        <location evidence="1">Cell membrane</location>
        <topology evidence="1">Multi-pass membrane protein</topology>
    </subcellularLocation>
</comment>
<dbReference type="InterPro" id="IPR002797">
    <property type="entry name" value="Polysacc_synth"/>
</dbReference>
<dbReference type="Pfam" id="PF01943">
    <property type="entry name" value="Polysacc_synt"/>
    <property type="match status" value="1"/>
</dbReference>
<dbReference type="CDD" id="cd13128">
    <property type="entry name" value="MATE_Wzx_like"/>
    <property type="match status" value="1"/>
</dbReference>
<dbReference type="EMBL" id="LNQP01000056">
    <property type="protein sequence ID" value="KSU87023.1"/>
    <property type="molecule type" value="Genomic_DNA"/>
</dbReference>
<organism evidence="7 8">
    <name type="scientific">Priestia veravalensis</name>
    <dbReference type="NCBI Taxonomy" id="1414648"/>
    <lineage>
        <taxon>Bacteria</taxon>
        <taxon>Bacillati</taxon>
        <taxon>Bacillota</taxon>
        <taxon>Bacilli</taxon>
        <taxon>Bacillales</taxon>
        <taxon>Bacillaceae</taxon>
        <taxon>Priestia</taxon>
    </lineage>
</organism>
<name>A0A0V8JJ43_9BACI</name>
<keyword evidence="4 6" id="KW-1133">Transmembrane helix</keyword>
<dbReference type="Proteomes" id="UP000053681">
    <property type="component" value="Unassembled WGS sequence"/>
</dbReference>
<feature type="transmembrane region" description="Helical" evidence="6">
    <location>
        <begin position="354"/>
        <end position="373"/>
    </location>
</feature>
<dbReference type="GO" id="GO:0005886">
    <property type="term" value="C:plasma membrane"/>
    <property type="evidence" value="ECO:0007669"/>
    <property type="project" value="UniProtKB-SubCell"/>
</dbReference>
<evidence type="ECO:0000256" key="1">
    <source>
        <dbReference type="ARBA" id="ARBA00004651"/>
    </source>
</evidence>
<reference evidence="7 8" key="1">
    <citation type="submission" date="2015-11" db="EMBL/GenBank/DDBJ databases">
        <title>Bacillus caseinolyticus sp nov.</title>
        <authorList>
            <person name="Dastager S.G."/>
            <person name="Mawlankar R."/>
        </authorList>
    </citation>
    <scope>NUCLEOTIDE SEQUENCE [LARGE SCALE GENOMIC DNA]</scope>
    <source>
        <strain evidence="7 8">SGD-V-76</strain>
    </source>
</reference>
<evidence type="ECO:0000256" key="2">
    <source>
        <dbReference type="ARBA" id="ARBA00022475"/>
    </source>
</evidence>